<name>A0A4C1ZP56_EUMVA</name>
<feature type="region of interest" description="Disordered" evidence="1">
    <location>
        <begin position="74"/>
        <end position="95"/>
    </location>
</feature>
<evidence type="ECO:0000313" key="2">
    <source>
        <dbReference type="EMBL" id="GBP90641.1"/>
    </source>
</evidence>
<organism evidence="2 3">
    <name type="scientific">Eumeta variegata</name>
    <name type="common">Bagworm moth</name>
    <name type="synonym">Eumeta japonica</name>
    <dbReference type="NCBI Taxonomy" id="151549"/>
    <lineage>
        <taxon>Eukaryota</taxon>
        <taxon>Metazoa</taxon>
        <taxon>Ecdysozoa</taxon>
        <taxon>Arthropoda</taxon>
        <taxon>Hexapoda</taxon>
        <taxon>Insecta</taxon>
        <taxon>Pterygota</taxon>
        <taxon>Neoptera</taxon>
        <taxon>Endopterygota</taxon>
        <taxon>Lepidoptera</taxon>
        <taxon>Glossata</taxon>
        <taxon>Ditrysia</taxon>
        <taxon>Tineoidea</taxon>
        <taxon>Psychidae</taxon>
        <taxon>Oiketicinae</taxon>
        <taxon>Eumeta</taxon>
    </lineage>
</organism>
<keyword evidence="3" id="KW-1185">Reference proteome</keyword>
<protein>
    <submittedName>
        <fullName evidence="2">Uncharacterized protein</fullName>
    </submittedName>
</protein>
<reference evidence="2 3" key="1">
    <citation type="journal article" date="2019" name="Commun. Biol.">
        <title>The bagworm genome reveals a unique fibroin gene that provides high tensile strength.</title>
        <authorList>
            <person name="Kono N."/>
            <person name="Nakamura H."/>
            <person name="Ohtoshi R."/>
            <person name="Tomita M."/>
            <person name="Numata K."/>
            <person name="Arakawa K."/>
        </authorList>
    </citation>
    <scope>NUCLEOTIDE SEQUENCE [LARGE SCALE GENOMIC DNA]</scope>
</reference>
<evidence type="ECO:0000313" key="3">
    <source>
        <dbReference type="Proteomes" id="UP000299102"/>
    </source>
</evidence>
<accession>A0A4C1ZP56</accession>
<sequence>MSSKLRAGQVLGSRVEPGLELRTVSGLTSSTDCEKKWRWSFRKIKKCPTIDSDNRFFPNAITDSLTKSELIERRRADTSAAAAPPSRTDLYERCT</sequence>
<comment type="caution">
    <text evidence="2">The sequence shown here is derived from an EMBL/GenBank/DDBJ whole genome shotgun (WGS) entry which is preliminary data.</text>
</comment>
<dbReference type="AlphaFoldDB" id="A0A4C1ZP56"/>
<dbReference type="Proteomes" id="UP000299102">
    <property type="component" value="Unassembled WGS sequence"/>
</dbReference>
<gene>
    <name evidence="2" type="ORF">EVAR_90393_1</name>
</gene>
<evidence type="ECO:0000256" key="1">
    <source>
        <dbReference type="SAM" id="MobiDB-lite"/>
    </source>
</evidence>
<dbReference type="EMBL" id="BGZK01002100">
    <property type="protein sequence ID" value="GBP90641.1"/>
    <property type="molecule type" value="Genomic_DNA"/>
</dbReference>
<proteinExistence type="predicted"/>